<accession>Q24V78</accession>
<dbReference type="KEGG" id="dsy:DSY2275"/>
<evidence type="ECO:0000256" key="3">
    <source>
        <dbReference type="ARBA" id="ARBA00023163"/>
    </source>
</evidence>
<dbReference type="PANTHER" id="PTHR43537">
    <property type="entry name" value="TRANSCRIPTIONAL REGULATOR, GNTR FAMILY"/>
    <property type="match status" value="1"/>
</dbReference>
<dbReference type="CDD" id="cd07377">
    <property type="entry name" value="WHTH_GntR"/>
    <property type="match status" value="1"/>
</dbReference>
<protein>
    <recommendedName>
        <fullName evidence="4">HTH gntR-type domain-containing protein</fullName>
    </recommendedName>
</protein>
<dbReference type="Pfam" id="PF00392">
    <property type="entry name" value="GntR"/>
    <property type="match status" value="1"/>
</dbReference>
<evidence type="ECO:0000313" key="5">
    <source>
        <dbReference type="EMBL" id="BAE84064.1"/>
    </source>
</evidence>
<dbReference type="Pfam" id="PF07729">
    <property type="entry name" value="FCD"/>
    <property type="match status" value="1"/>
</dbReference>
<dbReference type="InterPro" id="IPR036388">
    <property type="entry name" value="WH-like_DNA-bd_sf"/>
</dbReference>
<dbReference type="PANTHER" id="PTHR43537:SF5">
    <property type="entry name" value="UXU OPERON TRANSCRIPTIONAL REGULATOR"/>
    <property type="match status" value="1"/>
</dbReference>
<feature type="domain" description="HTH gntR-type" evidence="4">
    <location>
        <begin position="13"/>
        <end position="81"/>
    </location>
</feature>
<dbReference type="GO" id="GO:0003700">
    <property type="term" value="F:DNA-binding transcription factor activity"/>
    <property type="evidence" value="ECO:0007669"/>
    <property type="project" value="InterPro"/>
</dbReference>
<dbReference type="EMBL" id="AP008230">
    <property type="protein sequence ID" value="BAE84064.1"/>
    <property type="molecule type" value="Genomic_DNA"/>
</dbReference>
<dbReference type="STRING" id="138119.DSY2275"/>
<gene>
    <name evidence="5" type="ordered locus">DSY2275</name>
</gene>
<dbReference type="GO" id="GO:0003677">
    <property type="term" value="F:DNA binding"/>
    <property type="evidence" value="ECO:0007669"/>
    <property type="project" value="UniProtKB-KW"/>
</dbReference>
<keyword evidence="2" id="KW-0238">DNA-binding</keyword>
<keyword evidence="6" id="KW-1185">Reference proteome</keyword>
<dbReference type="InterPro" id="IPR008920">
    <property type="entry name" value="TF_FadR/GntR_C"/>
</dbReference>
<dbReference type="InterPro" id="IPR011711">
    <property type="entry name" value="GntR_C"/>
</dbReference>
<evidence type="ECO:0000313" key="6">
    <source>
        <dbReference type="Proteomes" id="UP000001946"/>
    </source>
</evidence>
<keyword evidence="3" id="KW-0804">Transcription</keyword>
<reference evidence="5 6" key="1">
    <citation type="journal article" date="2006" name="J. Bacteriol.">
        <title>Complete genome sequence of the dehalorespiring bacterium Desulfitobacterium hafniense Y51 and comparison with Dehalococcoides ethenogenes 195.</title>
        <authorList>
            <person name="Nonaka H."/>
            <person name="Keresztes G."/>
            <person name="Shinoda Y."/>
            <person name="Ikenaga Y."/>
            <person name="Abe M."/>
            <person name="Naito K."/>
            <person name="Inatomi K."/>
            <person name="Furukawa K."/>
            <person name="Inui M."/>
            <person name="Yukawa H."/>
        </authorList>
    </citation>
    <scope>NUCLEOTIDE SEQUENCE [LARGE SCALE GENOMIC DNA]</scope>
    <source>
        <strain evidence="5 6">Y51</strain>
    </source>
</reference>
<keyword evidence="1" id="KW-0805">Transcription regulation</keyword>
<evidence type="ECO:0000259" key="4">
    <source>
        <dbReference type="PROSITE" id="PS50949"/>
    </source>
</evidence>
<evidence type="ECO:0000256" key="1">
    <source>
        <dbReference type="ARBA" id="ARBA00023015"/>
    </source>
</evidence>
<dbReference type="SMART" id="SM00895">
    <property type="entry name" value="FCD"/>
    <property type="match status" value="1"/>
</dbReference>
<dbReference type="Proteomes" id="UP000001946">
    <property type="component" value="Chromosome"/>
</dbReference>
<evidence type="ECO:0000256" key="2">
    <source>
        <dbReference type="ARBA" id="ARBA00023125"/>
    </source>
</evidence>
<dbReference type="PROSITE" id="PS50949">
    <property type="entry name" value="HTH_GNTR"/>
    <property type="match status" value="1"/>
</dbReference>
<dbReference type="eggNOG" id="COG2186">
    <property type="taxonomic scope" value="Bacteria"/>
</dbReference>
<organism evidence="5 6">
    <name type="scientific">Desulfitobacterium hafniense (strain Y51)</name>
    <dbReference type="NCBI Taxonomy" id="138119"/>
    <lineage>
        <taxon>Bacteria</taxon>
        <taxon>Bacillati</taxon>
        <taxon>Bacillota</taxon>
        <taxon>Clostridia</taxon>
        <taxon>Eubacteriales</taxon>
        <taxon>Desulfitobacteriaceae</taxon>
        <taxon>Desulfitobacterium</taxon>
    </lineage>
</organism>
<dbReference type="PRINTS" id="PR00035">
    <property type="entry name" value="HTHGNTR"/>
</dbReference>
<dbReference type="Gene3D" id="1.10.10.10">
    <property type="entry name" value="Winged helix-like DNA-binding domain superfamily/Winged helix DNA-binding domain"/>
    <property type="match status" value="1"/>
</dbReference>
<dbReference type="AlphaFoldDB" id="Q24V78"/>
<dbReference type="Gene3D" id="1.20.120.530">
    <property type="entry name" value="GntR ligand-binding domain-like"/>
    <property type="match status" value="1"/>
</dbReference>
<dbReference type="SMART" id="SM00345">
    <property type="entry name" value="HTH_GNTR"/>
    <property type="match status" value="1"/>
</dbReference>
<dbReference type="InterPro" id="IPR000524">
    <property type="entry name" value="Tscrpt_reg_HTH_GntR"/>
</dbReference>
<sequence>MEGSMDLKPIKTKKIYEEIIEQIRVLVVKGDLKPGDRLPSERDLAVRLNVSRASVREALSALEMMGLLEIRSGEGTYIKKINLDSVVTPLTWVLSMEKDTILELLEVRKMLEGQTVTLAAKRATSDDLRELEGALKAMHDDVQTGQLGEEADLRFHYAVARASKNKILVRLMNAISDTMHQSLKASRVRLYEEHATPEILYKEHVLILDAIQMKNDEQARQYMLEHLAGVERRLMNYYSSNNV</sequence>
<name>Q24V78_DESHY</name>
<dbReference type="InterPro" id="IPR036390">
    <property type="entry name" value="WH_DNA-bd_sf"/>
</dbReference>
<proteinExistence type="predicted"/>
<dbReference type="HOGENOM" id="CLU_017584_9_3_9"/>
<dbReference type="SUPFAM" id="SSF46785">
    <property type="entry name" value="Winged helix' DNA-binding domain"/>
    <property type="match status" value="1"/>
</dbReference>
<dbReference type="SUPFAM" id="SSF48008">
    <property type="entry name" value="GntR ligand-binding domain-like"/>
    <property type="match status" value="1"/>
</dbReference>